<dbReference type="EMBL" id="LSNE01000005">
    <property type="protein sequence ID" value="KXI28781.1"/>
    <property type="molecule type" value="Genomic_DNA"/>
</dbReference>
<accession>A0A136A0N6</accession>
<evidence type="ECO:0000256" key="3">
    <source>
        <dbReference type="ARBA" id="ARBA00023125"/>
    </source>
</evidence>
<dbReference type="InterPro" id="IPR005621">
    <property type="entry name" value="SeqA"/>
</dbReference>
<dbReference type="SUPFAM" id="SSF82808">
    <property type="entry name" value="Replication modulator SeqA, C-terminal DNA-binding domain"/>
    <property type="match status" value="1"/>
</dbReference>
<keyword evidence="8" id="KW-1185">Reference proteome</keyword>
<feature type="domain" description="Replication modulator SeqA C-terminal DNA-binding" evidence="5">
    <location>
        <begin position="68"/>
        <end position="166"/>
    </location>
</feature>
<keyword evidence="2 4" id="KW-0236">DNA replication inhibitor</keyword>
<dbReference type="InterPro" id="IPR036835">
    <property type="entry name" value="SeqA_DNA-bd_C_sf"/>
</dbReference>
<dbReference type="OrthoDB" id="5591069at2"/>
<dbReference type="GO" id="GO:0006355">
    <property type="term" value="P:regulation of DNA-templated transcription"/>
    <property type="evidence" value="ECO:0007669"/>
    <property type="project" value="InterPro"/>
</dbReference>
<dbReference type="RefSeq" id="WP_068375505.1">
    <property type="nucleotide sequence ID" value="NZ_LSNE01000005.1"/>
</dbReference>
<dbReference type="Pfam" id="PF03925">
    <property type="entry name" value="SeqA"/>
    <property type="match status" value="1"/>
</dbReference>
<dbReference type="InterPro" id="IPR026577">
    <property type="entry name" value="SeqA_DNA-bd_C"/>
</dbReference>
<dbReference type="STRING" id="1799789.AX660_11260"/>
<evidence type="ECO:0000313" key="8">
    <source>
        <dbReference type="Proteomes" id="UP000070299"/>
    </source>
</evidence>
<evidence type="ECO:0000256" key="1">
    <source>
        <dbReference type="ARBA" id="ARBA00022490"/>
    </source>
</evidence>
<comment type="similarity">
    <text evidence="4">Belongs to the SeqA family.</text>
</comment>
<dbReference type="Gene3D" id="1.10.1220.10">
    <property type="entry name" value="Met repressor-like"/>
    <property type="match status" value="1"/>
</dbReference>
<protein>
    <recommendedName>
        <fullName evidence="4">Negative modulator of initiation of replication</fullName>
    </recommendedName>
</protein>
<dbReference type="Proteomes" id="UP000070299">
    <property type="component" value="Unassembled WGS sequence"/>
</dbReference>
<dbReference type="Gene3D" id="1.20.1380.10">
    <property type="entry name" value="Replication modulator SeqA, C-terminal DNA-binding domain"/>
    <property type="match status" value="1"/>
</dbReference>
<reference evidence="8" key="1">
    <citation type="submission" date="2016-02" db="EMBL/GenBank/DDBJ databases">
        <authorList>
            <person name="Schultz-Johansen M."/>
            <person name="Glaring M.A."/>
            <person name="Bech P.K."/>
            <person name="Stougaard P."/>
        </authorList>
    </citation>
    <scope>NUCLEOTIDE SEQUENCE [LARGE SCALE GENOMIC DNA]</scope>
    <source>
        <strain evidence="8">S66</strain>
    </source>
</reference>
<proteinExistence type="inferred from homology"/>
<gene>
    <name evidence="7" type="ORF">AX660_11260</name>
</gene>
<dbReference type="InterPro" id="IPR010985">
    <property type="entry name" value="Ribbon_hlx_hlx"/>
</dbReference>
<sequence>MKTIEIEEDLYHFIASQTQHIGESASDILRRLVMPNSPVAPKASAPKVVINNESVAAHVTFLSELEKLDLLEMPKVVNRFLAVLGLLHHHHASSFAGVLNMSGRNRTYFATSKEALLATGSSTNPKQVPDSEYWVITNNNTQKKVTMIKEVALLLGYSGSQVEKVVNLFCPEEQITP</sequence>
<organism evidence="7 8">
    <name type="scientific">Paraglaciecola hydrolytica</name>
    <dbReference type="NCBI Taxonomy" id="1799789"/>
    <lineage>
        <taxon>Bacteria</taxon>
        <taxon>Pseudomonadati</taxon>
        <taxon>Pseudomonadota</taxon>
        <taxon>Gammaproteobacteria</taxon>
        <taxon>Alteromonadales</taxon>
        <taxon>Alteromonadaceae</taxon>
        <taxon>Paraglaciecola</taxon>
    </lineage>
</organism>
<dbReference type="PIRSF" id="PIRSF019401">
    <property type="entry name" value="SeqA"/>
    <property type="match status" value="1"/>
</dbReference>
<dbReference type="InterPro" id="IPR033761">
    <property type="entry name" value="SeqA_N"/>
</dbReference>
<comment type="function">
    <text evidence="4">Negative regulator of replication initiation, which contributes to regulation of DNA replication and ensures that replication initiation occurs exactly once per chromosome per cell cycle. Binds to pairs of hemimethylated GATC sequences in the oriC region, thus preventing assembly of replication proteins and re-initiation at newly replicated origins. Repression is relieved when the region becomes fully methylated.</text>
</comment>
<name>A0A136A0N6_9ALTE</name>
<evidence type="ECO:0000256" key="4">
    <source>
        <dbReference type="PIRNR" id="PIRNR019401"/>
    </source>
</evidence>
<dbReference type="AlphaFoldDB" id="A0A136A0N6"/>
<evidence type="ECO:0000259" key="5">
    <source>
        <dbReference type="Pfam" id="PF03925"/>
    </source>
</evidence>
<feature type="domain" description="Negative modulator of initiation of replication SeqA N-terminal" evidence="6">
    <location>
        <begin position="1"/>
        <end position="32"/>
    </location>
</feature>
<comment type="subcellular location">
    <subcellularLocation>
        <location evidence="4">Cytoplasm</location>
    </subcellularLocation>
</comment>
<dbReference type="InterPro" id="IPR013321">
    <property type="entry name" value="Arc_rbn_hlx_hlx"/>
</dbReference>
<evidence type="ECO:0000256" key="2">
    <source>
        <dbReference type="ARBA" id="ARBA00022880"/>
    </source>
</evidence>
<keyword evidence="1 4" id="KW-0963">Cytoplasm</keyword>
<evidence type="ECO:0000313" key="7">
    <source>
        <dbReference type="EMBL" id="KXI28781.1"/>
    </source>
</evidence>
<dbReference type="GO" id="GO:0005737">
    <property type="term" value="C:cytoplasm"/>
    <property type="evidence" value="ECO:0007669"/>
    <property type="project" value="UniProtKB-SubCell"/>
</dbReference>
<dbReference type="Pfam" id="PF17206">
    <property type="entry name" value="SeqA_N"/>
    <property type="match status" value="1"/>
</dbReference>
<evidence type="ECO:0000259" key="6">
    <source>
        <dbReference type="Pfam" id="PF17206"/>
    </source>
</evidence>
<comment type="caution">
    <text evidence="7">The sequence shown here is derived from an EMBL/GenBank/DDBJ whole genome shotgun (WGS) entry which is preliminary data.</text>
</comment>
<dbReference type="GO" id="GO:0032297">
    <property type="term" value="P:negative regulation of DNA-templated DNA replication initiation"/>
    <property type="evidence" value="ECO:0007669"/>
    <property type="project" value="InterPro"/>
</dbReference>
<dbReference type="SUPFAM" id="SSF47598">
    <property type="entry name" value="Ribbon-helix-helix"/>
    <property type="match status" value="1"/>
</dbReference>
<keyword evidence="3 4" id="KW-0238">DNA-binding</keyword>
<dbReference type="GO" id="GO:0003677">
    <property type="term" value="F:DNA binding"/>
    <property type="evidence" value="ECO:0007669"/>
    <property type="project" value="UniProtKB-KW"/>
</dbReference>